<dbReference type="OMA" id="DHKSQYI"/>
<dbReference type="PROSITE" id="PS50127">
    <property type="entry name" value="UBC_2"/>
    <property type="match status" value="1"/>
</dbReference>
<dbReference type="CDD" id="cd23790">
    <property type="entry name" value="UBCc_UBE2A_2B"/>
    <property type="match status" value="1"/>
</dbReference>
<keyword evidence="4" id="KW-1185">Reference proteome</keyword>
<dbReference type="SMART" id="SM00212">
    <property type="entry name" value="UBCc"/>
    <property type="match status" value="1"/>
</dbReference>
<reference evidence="4" key="1">
    <citation type="submission" date="2015-09" db="EMBL/GenBank/DDBJ databases">
        <authorList>
            <consortium name="Pathogen Informatics"/>
        </authorList>
    </citation>
    <scope>NUCLEOTIDE SEQUENCE [LARGE SCALE GENOMIC DNA]</scope>
    <source>
        <strain evidence="4">Lake Konstanz</strain>
    </source>
</reference>
<feature type="compositionally biased region" description="Acidic residues" evidence="1">
    <location>
        <begin position="198"/>
        <end position="221"/>
    </location>
</feature>
<dbReference type="OrthoDB" id="9984419at2759"/>
<dbReference type="InterPro" id="IPR050113">
    <property type="entry name" value="Ub_conjugating_enzyme"/>
</dbReference>
<name>A0A0S4IJE0_BODSA</name>
<evidence type="ECO:0000313" key="4">
    <source>
        <dbReference type="Proteomes" id="UP000051952"/>
    </source>
</evidence>
<dbReference type="VEuPathDB" id="TriTrypDB:BSAL_56565"/>
<dbReference type="SUPFAM" id="SSF54495">
    <property type="entry name" value="UBC-like"/>
    <property type="match status" value="1"/>
</dbReference>
<feature type="region of interest" description="Disordered" evidence="1">
    <location>
        <begin position="192"/>
        <end position="221"/>
    </location>
</feature>
<dbReference type="Pfam" id="PF00179">
    <property type="entry name" value="UQ_con"/>
    <property type="match status" value="1"/>
</dbReference>
<proteinExistence type="predicted"/>
<gene>
    <name evidence="3" type="ORF">BSAL_56565</name>
</gene>
<feature type="compositionally biased region" description="Basic and acidic residues" evidence="1">
    <location>
        <begin position="1"/>
        <end position="18"/>
    </location>
</feature>
<feature type="domain" description="UBC core" evidence="2">
    <location>
        <begin position="52"/>
        <end position="197"/>
    </location>
</feature>
<dbReference type="FunFam" id="3.10.110.10:FF:000090">
    <property type="entry name" value="Ubiquitin-conjugating enzyme E2-17 kDa"/>
    <property type="match status" value="1"/>
</dbReference>
<dbReference type="Proteomes" id="UP000051952">
    <property type="component" value="Unassembled WGS sequence"/>
</dbReference>
<accession>A0A0S4IJE0</accession>
<dbReference type="PANTHER" id="PTHR24067">
    <property type="entry name" value="UBIQUITIN-CONJUGATING ENZYME E2"/>
    <property type="match status" value="1"/>
</dbReference>
<dbReference type="AlphaFoldDB" id="A0A0S4IJE0"/>
<dbReference type="InterPro" id="IPR016135">
    <property type="entry name" value="UBQ-conjugating_enzyme/RWD"/>
</dbReference>
<dbReference type="InterPro" id="IPR000608">
    <property type="entry name" value="UBC"/>
</dbReference>
<evidence type="ECO:0000259" key="2">
    <source>
        <dbReference type="PROSITE" id="PS50127"/>
    </source>
</evidence>
<dbReference type="Gene3D" id="3.10.110.10">
    <property type="entry name" value="Ubiquitin Conjugating Enzyme"/>
    <property type="match status" value="1"/>
</dbReference>
<evidence type="ECO:0000313" key="3">
    <source>
        <dbReference type="EMBL" id="CUE81280.1"/>
    </source>
</evidence>
<evidence type="ECO:0000256" key="1">
    <source>
        <dbReference type="SAM" id="MobiDB-lite"/>
    </source>
</evidence>
<dbReference type="EMBL" id="CYKH01000199">
    <property type="protein sequence ID" value="CUE81280.1"/>
    <property type="molecule type" value="Genomic_DNA"/>
</dbReference>
<feature type="region of interest" description="Disordered" evidence="1">
    <location>
        <begin position="1"/>
        <end position="29"/>
    </location>
</feature>
<organism evidence="3 4">
    <name type="scientific">Bodo saltans</name>
    <name type="common">Flagellated protozoan</name>
    <dbReference type="NCBI Taxonomy" id="75058"/>
    <lineage>
        <taxon>Eukaryota</taxon>
        <taxon>Discoba</taxon>
        <taxon>Euglenozoa</taxon>
        <taxon>Kinetoplastea</taxon>
        <taxon>Metakinetoplastina</taxon>
        <taxon>Eubodonida</taxon>
        <taxon>Bodonidae</taxon>
        <taxon>Bodo</taxon>
    </lineage>
</organism>
<protein>
    <submittedName>
        <fullName evidence="3">Ubiquitin-conjugating enzyme family protein, putative</fullName>
    </submittedName>
</protein>
<sequence>MEDAGRRLMDEDGDRIAAEHNTGPNADPTLAEAANIQKLVRAGPSAAASATDSRKRLMRDLKAMQSAPEGISAHPHNDDLMHWKAVIFGPEDSIWEGGIFKLELHFTTEYPMSPPKVKFLTPVFHPNVYKDGNICMDIMKSQWSPVYDVSALLLSIQSLLSDPNPNSAANGEAAEMYAKQRREYELRVQDIVEKSLEAADDDDEDDDEDVGDDDEGGSGGQ</sequence>